<comment type="caution">
    <text evidence="2">The sequence shown here is derived from an EMBL/GenBank/DDBJ whole genome shotgun (WGS) entry which is preliminary data.</text>
</comment>
<evidence type="ECO:0000256" key="1">
    <source>
        <dbReference type="SAM" id="Phobius"/>
    </source>
</evidence>
<reference evidence="2" key="3">
    <citation type="submission" date="2023-05" db="EMBL/GenBank/DDBJ databases">
        <authorList>
            <person name="Smith C.H."/>
        </authorList>
    </citation>
    <scope>NUCLEOTIDE SEQUENCE</scope>
    <source>
        <strain evidence="2">CHS0354</strain>
        <tissue evidence="2">Mantle</tissue>
    </source>
</reference>
<protein>
    <submittedName>
        <fullName evidence="2">Uncharacterized protein</fullName>
    </submittedName>
</protein>
<keyword evidence="1" id="KW-0472">Membrane</keyword>
<keyword evidence="1" id="KW-1133">Transmembrane helix</keyword>
<feature type="transmembrane region" description="Helical" evidence="1">
    <location>
        <begin position="6"/>
        <end position="32"/>
    </location>
</feature>
<evidence type="ECO:0000313" key="2">
    <source>
        <dbReference type="EMBL" id="KAK3591588.1"/>
    </source>
</evidence>
<dbReference type="EMBL" id="JAEAOA010000845">
    <property type="protein sequence ID" value="KAK3591588.1"/>
    <property type="molecule type" value="Genomic_DNA"/>
</dbReference>
<evidence type="ECO:0000313" key="3">
    <source>
        <dbReference type="Proteomes" id="UP001195483"/>
    </source>
</evidence>
<sequence length="162" mass="18878">MDDAVSAYYAYAFASSHVQFQLLYSWASLLMFQQNHKILLMRVGTTLRQCQDLYGGRVEPMQVPGKYRQCLTKLDFTAIDFSAELDRRVRAAKESNISQSLRLVFNLQTLRVISEMWYYEVDLLLLSYVQGTAGTVEKNRYVLIKEKKYNRDGIQPQQVRSQ</sequence>
<gene>
    <name evidence="2" type="ORF">CHS0354_013763</name>
</gene>
<organism evidence="2 3">
    <name type="scientific">Potamilus streckersoni</name>
    <dbReference type="NCBI Taxonomy" id="2493646"/>
    <lineage>
        <taxon>Eukaryota</taxon>
        <taxon>Metazoa</taxon>
        <taxon>Spiralia</taxon>
        <taxon>Lophotrochozoa</taxon>
        <taxon>Mollusca</taxon>
        <taxon>Bivalvia</taxon>
        <taxon>Autobranchia</taxon>
        <taxon>Heteroconchia</taxon>
        <taxon>Palaeoheterodonta</taxon>
        <taxon>Unionida</taxon>
        <taxon>Unionoidea</taxon>
        <taxon>Unionidae</taxon>
        <taxon>Ambleminae</taxon>
        <taxon>Lampsilini</taxon>
        <taxon>Potamilus</taxon>
    </lineage>
</organism>
<proteinExistence type="predicted"/>
<name>A0AAE0SH41_9BIVA</name>
<accession>A0AAE0SH41</accession>
<reference evidence="2" key="1">
    <citation type="journal article" date="2021" name="Genome Biol. Evol.">
        <title>A High-Quality Reference Genome for a Parasitic Bivalve with Doubly Uniparental Inheritance (Bivalvia: Unionida).</title>
        <authorList>
            <person name="Smith C.H."/>
        </authorList>
    </citation>
    <scope>NUCLEOTIDE SEQUENCE</scope>
    <source>
        <strain evidence="2">CHS0354</strain>
    </source>
</reference>
<keyword evidence="1" id="KW-0812">Transmembrane</keyword>
<dbReference type="AlphaFoldDB" id="A0AAE0SH41"/>
<keyword evidence="3" id="KW-1185">Reference proteome</keyword>
<dbReference type="Proteomes" id="UP001195483">
    <property type="component" value="Unassembled WGS sequence"/>
</dbReference>
<reference evidence="2" key="2">
    <citation type="journal article" date="2021" name="Genome Biol. Evol.">
        <title>Developing a high-quality reference genome for a parasitic bivalve with doubly uniparental inheritance (Bivalvia: Unionida).</title>
        <authorList>
            <person name="Smith C.H."/>
        </authorList>
    </citation>
    <scope>NUCLEOTIDE SEQUENCE</scope>
    <source>
        <strain evidence="2">CHS0354</strain>
        <tissue evidence="2">Mantle</tissue>
    </source>
</reference>